<keyword evidence="2" id="KW-1185">Reference proteome</keyword>
<accession>A0A8X6F4F5</accession>
<evidence type="ECO:0000313" key="2">
    <source>
        <dbReference type="Proteomes" id="UP000887116"/>
    </source>
</evidence>
<dbReference type="Proteomes" id="UP000887116">
    <property type="component" value="Unassembled WGS sequence"/>
</dbReference>
<proteinExistence type="predicted"/>
<organism evidence="1 2">
    <name type="scientific">Trichonephila clavata</name>
    <name type="common">Joro spider</name>
    <name type="synonym">Nephila clavata</name>
    <dbReference type="NCBI Taxonomy" id="2740835"/>
    <lineage>
        <taxon>Eukaryota</taxon>
        <taxon>Metazoa</taxon>
        <taxon>Ecdysozoa</taxon>
        <taxon>Arthropoda</taxon>
        <taxon>Chelicerata</taxon>
        <taxon>Arachnida</taxon>
        <taxon>Araneae</taxon>
        <taxon>Araneomorphae</taxon>
        <taxon>Entelegynae</taxon>
        <taxon>Araneoidea</taxon>
        <taxon>Nephilidae</taxon>
        <taxon>Trichonephila</taxon>
    </lineage>
</organism>
<dbReference type="AlphaFoldDB" id="A0A8X6F4F5"/>
<sequence>MFYMYRRLSLRSSYIESEKQWKAVVELGQSYKWVLLEFASSELYITFIADQYGSLVEPACTIMKMDQRWLPYFELFEIFVTSKYLLHPRNAGVSKLVSQLFDPSLLENREYQVRDSELYYAGTQIIRLTIEHSIMLSSLIHAVLEQSNRGYYFLAFESLLLLNLRRCGLEPGVLF</sequence>
<gene>
    <name evidence="1" type="ORF">TNCT_256351</name>
</gene>
<evidence type="ECO:0000313" key="1">
    <source>
        <dbReference type="EMBL" id="GFQ69269.1"/>
    </source>
</evidence>
<dbReference type="EMBL" id="BMAO01030633">
    <property type="protein sequence ID" value="GFQ69269.1"/>
    <property type="molecule type" value="Genomic_DNA"/>
</dbReference>
<protein>
    <submittedName>
        <fullName evidence="1">Uncharacterized protein</fullName>
    </submittedName>
</protein>
<reference evidence="1" key="1">
    <citation type="submission" date="2020-07" db="EMBL/GenBank/DDBJ databases">
        <title>Multicomponent nature underlies the extraordinary mechanical properties of spider dragline silk.</title>
        <authorList>
            <person name="Kono N."/>
            <person name="Nakamura H."/>
            <person name="Mori M."/>
            <person name="Yoshida Y."/>
            <person name="Ohtoshi R."/>
            <person name="Malay A.D."/>
            <person name="Moran D.A.P."/>
            <person name="Tomita M."/>
            <person name="Numata K."/>
            <person name="Arakawa K."/>
        </authorList>
    </citation>
    <scope>NUCLEOTIDE SEQUENCE</scope>
</reference>
<comment type="caution">
    <text evidence="1">The sequence shown here is derived from an EMBL/GenBank/DDBJ whole genome shotgun (WGS) entry which is preliminary data.</text>
</comment>
<name>A0A8X6F4F5_TRICU</name>